<name>A0AAW2Z2F9_9EUKA</name>
<feature type="compositionally biased region" description="Polar residues" evidence="1">
    <location>
        <begin position="98"/>
        <end position="107"/>
    </location>
</feature>
<gene>
    <name evidence="2" type="ORF">AKO1_011495</name>
</gene>
<evidence type="ECO:0000256" key="1">
    <source>
        <dbReference type="SAM" id="MobiDB-lite"/>
    </source>
</evidence>
<reference evidence="2 3" key="1">
    <citation type="submission" date="2024-03" db="EMBL/GenBank/DDBJ databases">
        <title>The Acrasis kona genome and developmental transcriptomes reveal deep origins of eukaryotic multicellular pathways.</title>
        <authorList>
            <person name="Sheikh S."/>
            <person name="Fu C.-J."/>
            <person name="Brown M.W."/>
            <person name="Baldauf S.L."/>
        </authorList>
    </citation>
    <scope>NUCLEOTIDE SEQUENCE [LARGE SCALE GENOMIC DNA]</scope>
    <source>
        <strain evidence="2 3">ATCC MYA-3509</strain>
    </source>
</reference>
<proteinExistence type="predicted"/>
<organism evidence="2 3">
    <name type="scientific">Acrasis kona</name>
    <dbReference type="NCBI Taxonomy" id="1008807"/>
    <lineage>
        <taxon>Eukaryota</taxon>
        <taxon>Discoba</taxon>
        <taxon>Heterolobosea</taxon>
        <taxon>Tetramitia</taxon>
        <taxon>Eutetramitia</taxon>
        <taxon>Acrasidae</taxon>
        <taxon>Acrasis</taxon>
    </lineage>
</organism>
<dbReference type="AlphaFoldDB" id="A0AAW2Z2F9"/>
<protein>
    <submittedName>
        <fullName evidence="2">Cyclic nucleotide-gated channel</fullName>
    </submittedName>
</protein>
<dbReference type="Proteomes" id="UP001431209">
    <property type="component" value="Unassembled WGS sequence"/>
</dbReference>
<sequence>MDTSIYFFKVLEHLQSEHPDGEKELEKLLNEQRNLRPKGLVRKNSLPPAMSAATQEKINQAKPAMNGLLNQNNQTKKTTGTKIIAPITSLTKRKIQVETITPNSDNGQKPAKKNKLMKNSDINSQNRNTNVGQNN</sequence>
<dbReference type="EMBL" id="JAOPGA020000972">
    <property type="protein sequence ID" value="KAL0483594.1"/>
    <property type="molecule type" value="Genomic_DNA"/>
</dbReference>
<keyword evidence="3" id="KW-1185">Reference proteome</keyword>
<comment type="caution">
    <text evidence="2">The sequence shown here is derived from an EMBL/GenBank/DDBJ whole genome shotgun (WGS) entry which is preliminary data.</text>
</comment>
<evidence type="ECO:0000313" key="3">
    <source>
        <dbReference type="Proteomes" id="UP001431209"/>
    </source>
</evidence>
<accession>A0AAW2Z2F9</accession>
<feature type="region of interest" description="Disordered" evidence="1">
    <location>
        <begin position="96"/>
        <end position="135"/>
    </location>
</feature>
<feature type="compositionally biased region" description="Polar residues" evidence="1">
    <location>
        <begin position="120"/>
        <end position="135"/>
    </location>
</feature>
<evidence type="ECO:0000313" key="2">
    <source>
        <dbReference type="EMBL" id="KAL0483594.1"/>
    </source>
</evidence>